<dbReference type="InterPro" id="IPR008981">
    <property type="entry name" value="FMuLV_rcpt-bd"/>
</dbReference>
<dbReference type="GeneTree" id="ENSGT01140000286426"/>
<dbReference type="Pfam" id="PF00429">
    <property type="entry name" value="TLV_coat"/>
    <property type="match status" value="1"/>
</dbReference>
<evidence type="ECO:0000313" key="2">
    <source>
        <dbReference type="Ensembl" id="ENSFCTP00005036220.1"/>
    </source>
</evidence>
<dbReference type="Proteomes" id="UP000823872">
    <property type="component" value="Chromosome A1"/>
</dbReference>
<keyword evidence="3" id="KW-1185">Reference proteome</keyword>
<feature type="signal peptide" evidence="1">
    <location>
        <begin position="1"/>
        <end position="17"/>
    </location>
</feature>
<protein>
    <submittedName>
        <fullName evidence="2">Uncharacterized protein</fullName>
    </submittedName>
</protein>
<organism evidence="2 3">
    <name type="scientific">Felis catus</name>
    <name type="common">Cat</name>
    <name type="synonym">Felis silvestris catus</name>
    <dbReference type="NCBI Taxonomy" id="9685"/>
    <lineage>
        <taxon>Eukaryota</taxon>
        <taxon>Metazoa</taxon>
        <taxon>Chordata</taxon>
        <taxon>Craniata</taxon>
        <taxon>Vertebrata</taxon>
        <taxon>Euteleostomi</taxon>
        <taxon>Mammalia</taxon>
        <taxon>Eutheria</taxon>
        <taxon>Laurasiatheria</taxon>
        <taxon>Carnivora</taxon>
        <taxon>Feliformia</taxon>
        <taxon>Felidae</taxon>
        <taxon>Felinae</taxon>
        <taxon>Felis</taxon>
    </lineage>
</organism>
<dbReference type="Gene3D" id="3.90.310.10">
    <property type="entry name" value="ENV polyprotein, receptor-binding domain"/>
    <property type="match status" value="1"/>
</dbReference>
<dbReference type="InterPro" id="IPR018154">
    <property type="entry name" value="TLV/ENV_coat_polyprotein"/>
</dbReference>
<dbReference type="Ensembl" id="ENSFCTT00005049791.1">
    <property type="protein sequence ID" value="ENSFCTP00005036220.1"/>
    <property type="gene ID" value="ENSFCTG00005017281.1"/>
</dbReference>
<reference evidence="2" key="2">
    <citation type="submission" date="2011-09" db="EMBL/GenBank/DDBJ databases">
        <title>Sequence assembly of the Felis catus genome version 6.2.</title>
        <authorList>
            <person name="Hillier L.W."/>
            <person name="Warren W."/>
            <person name="Obrien S."/>
            <person name="Wilson R.K."/>
        </authorList>
    </citation>
    <scope>NUCLEOTIDE SEQUENCE [LARGE SCALE GENOMIC DNA]</scope>
    <source>
        <strain evidence="2">Abyssinian</strain>
    </source>
</reference>
<evidence type="ECO:0000256" key="1">
    <source>
        <dbReference type="SAM" id="SignalP"/>
    </source>
</evidence>
<proteinExistence type="predicted"/>
<reference evidence="3" key="3">
    <citation type="submission" date="2021-02" db="EMBL/GenBank/DDBJ databases">
        <title>Safari Cat Assemblies.</title>
        <authorList>
            <person name="Bredemeyer K.R."/>
            <person name="Murphy W.J."/>
        </authorList>
    </citation>
    <scope>NUCLEOTIDE SEQUENCE [LARGE SCALE GENOMIC DNA]</scope>
</reference>
<reference evidence="2" key="1">
    <citation type="journal article" date="2007" name="Genome Res.">
        <title>Initial sequence and comparative analysis of the cat genome.</title>
        <authorList>
            <person name="Pontius J.U."/>
            <person name="Mullikin J.C."/>
            <person name="Smith D.R."/>
            <person name="Lindblad-Toh K."/>
            <person name="Gnerre S."/>
            <person name="Clamp M."/>
            <person name="Chang J."/>
            <person name="Stephens R."/>
            <person name="Neelam B."/>
            <person name="Volfovsky N."/>
            <person name="Schaffer A.A."/>
            <person name="Agarwala R."/>
            <person name="Narfstrom K."/>
            <person name="Murphy W.J."/>
            <person name="Giger U."/>
            <person name="Roca A.L."/>
            <person name="Antunes A."/>
            <person name="Menotti-Raymond M."/>
            <person name="Yuhki N."/>
            <person name="Pecon-Slattery J."/>
            <person name="Johnson W.E."/>
            <person name="Bourque G."/>
            <person name="Tesler G."/>
            <person name="O'Brien S.J."/>
        </authorList>
    </citation>
    <scope>NUCLEOTIDE SEQUENCE [LARGE SCALE GENOMIC DNA]</scope>
    <source>
        <strain evidence="2">Abyssinian</strain>
    </source>
</reference>
<dbReference type="Ensembl" id="ENSFCTT00005049744.1">
    <property type="protein sequence ID" value="ENSFCTP00005036180.1"/>
    <property type="gene ID" value="ENSFCTG00005017281.1"/>
</dbReference>
<accession>A0ABI7YN75</accession>
<name>A0ABI7YN75_FELCA</name>
<feature type="chain" id="PRO_5045020921" evidence="1">
    <location>
        <begin position="18"/>
        <end position="230"/>
    </location>
</feature>
<dbReference type="SUPFAM" id="SSF49830">
    <property type="entry name" value="ENV polyprotein, receptor-binding domain"/>
    <property type="match status" value="1"/>
</dbReference>
<keyword evidence="1" id="KW-0732">Signal</keyword>
<sequence length="230" mass="26867">MVLTLLLIVLQILSVNSTSPDPYNLTWEITNLETHEVYNKTLGTAPLNTWWPDLYFNLEKISPLKEMEGGKWRQLQRRVSISRNGFYACPEFRTEAMRHTCGGFENLYCAAWSCVTSNDGEWKWEVKPQFVEMSYVQPCTRTRYDENCNLIRVRFTEEGKKDGRWVLGLTWGLYLIPISPLWDCHSNKIKSLPSCTTGRAKSGIKKNKEKKRRVYPRRYRLPMEIANSSV</sequence>
<evidence type="ECO:0000313" key="3">
    <source>
        <dbReference type="Proteomes" id="UP000823872"/>
    </source>
</evidence>
<reference evidence="2" key="4">
    <citation type="submission" date="2025-05" db="UniProtKB">
        <authorList>
            <consortium name="Ensembl"/>
        </authorList>
    </citation>
    <scope>IDENTIFICATION</scope>
    <source>
        <strain evidence="2">breed Abyssinian</strain>
    </source>
</reference>